<dbReference type="PROSITE" id="PS50900">
    <property type="entry name" value="PLAC"/>
    <property type="match status" value="1"/>
</dbReference>
<evidence type="ECO:0000256" key="2">
    <source>
        <dbReference type="ARBA" id="ARBA00022525"/>
    </source>
</evidence>
<evidence type="ECO:0000313" key="8">
    <source>
        <dbReference type="RefSeq" id="XP_013418556.1"/>
    </source>
</evidence>
<dbReference type="AlphaFoldDB" id="A0A1S3K8H4"/>
<organism evidence="7 8">
    <name type="scientific">Lingula anatina</name>
    <name type="common">Brachiopod</name>
    <name type="synonym">Lingula unguis</name>
    <dbReference type="NCBI Taxonomy" id="7574"/>
    <lineage>
        <taxon>Eukaryota</taxon>
        <taxon>Metazoa</taxon>
        <taxon>Spiralia</taxon>
        <taxon>Lophotrochozoa</taxon>
        <taxon>Brachiopoda</taxon>
        <taxon>Linguliformea</taxon>
        <taxon>Lingulata</taxon>
        <taxon>Lingulida</taxon>
        <taxon>Linguloidea</taxon>
        <taxon>Lingulidae</taxon>
        <taxon>Lingula</taxon>
    </lineage>
</organism>
<dbReference type="SMART" id="SM00209">
    <property type="entry name" value="TSP1"/>
    <property type="match status" value="5"/>
</dbReference>
<keyword evidence="7" id="KW-1185">Reference proteome</keyword>
<dbReference type="OrthoDB" id="5781878at2759"/>
<dbReference type="KEGG" id="lak:106179468"/>
<dbReference type="GeneID" id="106179468"/>
<evidence type="ECO:0000259" key="6">
    <source>
        <dbReference type="PROSITE" id="PS50900"/>
    </source>
</evidence>
<dbReference type="InterPro" id="IPR010909">
    <property type="entry name" value="PLAC"/>
</dbReference>
<evidence type="ECO:0000256" key="5">
    <source>
        <dbReference type="SAM" id="MobiDB-lite"/>
    </source>
</evidence>
<evidence type="ECO:0000256" key="1">
    <source>
        <dbReference type="ARBA" id="ARBA00004613"/>
    </source>
</evidence>
<dbReference type="Pfam" id="PF08686">
    <property type="entry name" value="PLAC"/>
    <property type="match status" value="1"/>
</dbReference>
<dbReference type="PROSITE" id="PS50092">
    <property type="entry name" value="TSP1"/>
    <property type="match status" value="4"/>
</dbReference>
<dbReference type="RefSeq" id="XP_013418556.1">
    <property type="nucleotide sequence ID" value="XM_013563102.1"/>
</dbReference>
<reference evidence="8" key="1">
    <citation type="submission" date="2025-08" db="UniProtKB">
        <authorList>
            <consortium name="RefSeq"/>
        </authorList>
    </citation>
    <scope>IDENTIFICATION</scope>
    <source>
        <tissue evidence="8">Gonads</tissue>
    </source>
</reference>
<protein>
    <submittedName>
        <fullName evidence="8">ADAMTS-like protein 2</fullName>
    </submittedName>
</protein>
<dbReference type="PANTHER" id="PTHR13723:SF314">
    <property type="entry name" value="ADAMTS-LIKE PROTEIN 2"/>
    <property type="match status" value="1"/>
</dbReference>
<feature type="region of interest" description="Disordered" evidence="5">
    <location>
        <begin position="65"/>
        <end position="90"/>
    </location>
</feature>
<dbReference type="GO" id="GO:0031012">
    <property type="term" value="C:extracellular matrix"/>
    <property type="evidence" value="ECO:0007669"/>
    <property type="project" value="TreeGrafter"/>
</dbReference>
<dbReference type="InterPro" id="IPR000884">
    <property type="entry name" value="TSP1_rpt"/>
</dbReference>
<comment type="subcellular location">
    <subcellularLocation>
        <location evidence="1">Secreted</location>
    </subcellularLocation>
</comment>
<accession>A0A1S3K8H4</accession>
<feature type="domain" description="PLAC" evidence="6">
    <location>
        <begin position="447"/>
        <end position="485"/>
    </location>
</feature>
<evidence type="ECO:0000313" key="7">
    <source>
        <dbReference type="Proteomes" id="UP000085678"/>
    </source>
</evidence>
<dbReference type="Pfam" id="PF19030">
    <property type="entry name" value="TSP1_ADAMTS"/>
    <property type="match status" value="6"/>
</dbReference>
<keyword evidence="3" id="KW-0732">Signal</keyword>
<keyword evidence="2" id="KW-0964">Secreted</keyword>
<dbReference type="GO" id="GO:0006508">
    <property type="term" value="P:proteolysis"/>
    <property type="evidence" value="ECO:0007669"/>
    <property type="project" value="TreeGrafter"/>
</dbReference>
<dbReference type="InterPro" id="IPR036383">
    <property type="entry name" value="TSP1_rpt_sf"/>
</dbReference>
<dbReference type="GO" id="GO:0005576">
    <property type="term" value="C:extracellular region"/>
    <property type="evidence" value="ECO:0007669"/>
    <property type="project" value="UniProtKB-SubCell"/>
</dbReference>
<gene>
    <name evidence="8" type="primary">LOC106179468</name>
</gene>
<keyword evidence="4" id="KW-0677">Repeat</keyword>
<dbReference type="GO" id="GO:0004222">
    <property type="term" value="F:metalloendopeptidase activity"/>
    <property type="evidence" value="ECO:0007669"/>
    <property type="project" value="TreeGrafter"/>
</dbReference>
<dbReference type="InterPro" id="IPR050439">
    <property type="entry name" value="ADAMTS_ADAMTS-like"/>
</dbReference>
<dbReference type="GO" id="GO:0030198">
    <property type="term" value="P:extracellular matrix organization"/>
    <property type="evidence" value="ECO:0007669"/>
    <property type="project" value="TreeGrafter"/>
</dbReference>
<dbReference type="Gene3D" id="2.20.100.10">
    <property type="entry name" value="Thrombospondin type-1 (TSP1) repeat"/>
    <property type="match status" value="5"/>
</dbReference>
<dbReference type="InParanoid" id="A0A1S3K8H4"/>
<dbReference type="Proteomes" id="UP000085678">
    <property type="component" value="Unplaced"/>
</dbReference>
<evidence type="ECO:0000256" key="3">
    <source>
        <dbReference type="ARBA" id="ARBA00022729"/>
    </source>
</evidence>
<evidence type="ECO:0000256" key="4">
    <source>
        <dbReference type="ARBA" id="ARBA00022737"/>
    </source>
</evidence>
<proteinExistence type="predicted"/>
<sequence length="490" mass="54438">MLAPPPPMPLIMKPKPKRLMNVIHETRRPDSAPVFVRESLLDGQGLEATTVAYGKDGDMYINTTKDSAPSKEDLPKGVPAPAVSSDYRNPETNAEKADYRWVVNGKAPCSATCTTGLQSTYAQCQRKNGMVVEDANCDETKRPEPTHAVCFGKPCYARWVEGLWSQCSRSCGDGEQYRNVRCWQMMAPGFDSSVHDFLCDARRKPQYLRRCKERDCGPLWQVSEWTECSTKCGYGIQRREVRCSARQEDECVVGKKPAHEQRCYLGPCVNQWTVSEWSECSGPCGSGLRSRSVTCRDVNGNYLPSTQCDQGNRPIAVQACGDQPTCHPTWVPQEWGQCSADCGEGRANRKILCGAVVNNNFIVQPDAYCASKKRPVDEATCQAKPCEAQWFTTQWSKCSKTCGDNGVRVRTAKCYRKHSDSTAACDEKKKPATVEVCNMPPCEPLTPGGGCRDDKTANCALVLRVQLCDHWYYKKACCASCKADKRKNGS</sequence>
<dbReference type="PANTHER" id="PTHR13723">
    <property type="entry name" value="ADAMTS A DISINTEGRIN AND METALLOPROTEASE WITH THROMBOSPONDIN MOTIFS PROTEASE"/>
    <property type="match status" value="1"/>
</dbReference>
<name>A0A1S3K8H4_LINAN</name>
<dbReference type="SUPFAM" id="SSF82895">
    <property type="entry name" value="TSP-1 type 1 repeat"/>
    <property type="match status" value="6"/>
</dbReference>